<protein>
    <submittedName>
        <fullName evidence="2">Uncharacterized protein</fullName>
    </submittedName>
</protein>
<gene>
    <name evidence="2" type="ORF">BpHYR1_047604</name>
</gene>
<reference evidence="2 3" key="1">
    <citation type="journal article" date="2018" name="Sci. Rep.">
        <title>Genomic signatures of local adaptation to the degree of environmental predictability in rotifers.</title>
        <authorList>
            <person name="Franch-Gras L."/>
            <person name="Hahn C."/>
            <person name="Garcia-Roger E.M."/>
            <person name="Carmona M.J."/>
            <person name="Serra M."/>
            <person name="Gomez A."/>
        </authorList>
    </citation>
    <scope>NUCLEOTIDE SEQUENCE [LARGE SCALE GENOMIC DNA]</scope>
    <source>
        <strain evidence="2">HYR1</strain>
    </source>
</reference>
<evidence type="ECO:0000313" key="2">
    <source>
        <dbReference type="EMBL" id="RNA26467.1"/>
    </source>
</evidence>
<comment type="caution">
    <text evidence="2">The sequence shown here is derived from an EMBL/GenBank/DDBJ whole genome shotgun (WGS) entry which is preliminary data.</text>
</comment>
<keyword evidence="1" id="KW-0812">Transmembrane</keyword>
<keyword evidence="1" id="KW-0472">Membrane</keyword>
<name>A0A3M7RT28_BRAPC</name>
<dbReference type="Proteomes" id="UP000276133">
    <property type="component" value="Unassembled WGS sequence"/>
</dbReference>
<dbReference type="EMBL" id="REGN01002738">
    <property type="protein sequence ID" value="RNA26467.1"/>
    <property type="molecule type" value="Genomic_DNA"/>
</dbReference>
<organism evidence="2 3">
    <name type="scientific">Brachionus plicatilis</name>
    <name type="common">Marine rotifer</name>
    <name type="synonym">Brachionus muelleri</name>
    <dbReference type="NCBI Taxonomy" id="10195"/>
    <lineage>
        <taxon>Eukaryota</taxon>
        <taxon>Metazoa</taxon>
        <taxon>Spiralia</taxon>
        <taxon>Gnathifera</taxon>
        <taxon>Rotifera</taxon>
        <taxon>Eurotatoria</taxon>
        <taxon>Monogononta</taxon>
        <taxon>Pseudotrocha</taxon>
        <taxon>Ploima</taxon>
        <taxon>Brachionidae</taxon>
        <taxon>Brachionus</taxon>
    </lineage>
</organism>
<keyword evidence="3" id="KW-1185">Reference proteome</keyword>
<accession>A0A3M7RT28</accession>
<dbReference type="AlphaFoldDB" id="A0A3M7RT28"/>
<evidence type="ECO:0000256" key="1">
    <source>
        <dbReference type="SAM" id="Phobius"/>
    </source>
</evidence>
<feature type="transmembrane region" description="Helical" evidence="1">
    <location>
        <begin position="79"/>
        <end position="96"/>
    </location>
</feature>
<evidence type="ECO:0000313" key="3">
    <source>
        <dbReference type="Proteomes" id="UP000276133"/>
    </source>
</evidence>
<proteinExistence type="predicted"/>
<keyword evidence="1" id="KW-1133">Transmembrane helix</keyword>
<sequence>MEPSSFFHGKITSIENSIKKWYHLFCNESSAMIHSKISNVFTNFVYHQASVQKSPCELQADNCLEQSYNGLFFLFKTDLIFLSHIIGFTSFCEIQYKMIKRKQKNLYNNNFN</sequence>